<dbReference type="Proteomes" id="UP001565219">
    <property type="component" value="Unassembled WGS sequence"/>
</dbReference>
<name>A0ABV4DEL6_9FIRM</name>
<gene>
    <name evidence="1" type="ORF">AALG99_05265</name>
</gene>
<dbReference type="EMBL" id="JBCLTR010000004">
    <property type="protein sequence ID" value="MEY8632945.1"/>
    <property type="molecule type" value="Genomic_DNA"/>
</dbReference>
<protein>
    <submittedName>
        <fullName evidence="1">Uncharacterized protein</fullName>
    </submittedName>
</protein>
<organism evidence="1 2">
    <name type="scientific">Anaerostipes hominis</name>
    <name type="common">ex Lee et al. 2021</name>
    <dbReference type="NCBI Taxonomy" id="2025494"/>
    <lineage>
        <taxon>Bacteria</taxon>
        <taxon>Bacillati</taxon>
        <taxon>Bacillota</taxon>
        <taxon>Clostridia</taxon>
        <taxon>Lachnospirales</taxon>
        <taxon>Lachnospiraceae</taxon>
        <taxon>Anaerostipes</taxon>
    </lineage>
</organism>
<reference evidence="1 2" key="1">
    <citation type="submission" date="2024-03" db="EMBL/GenBank/DDBJ databases">
        <title>Mouse gut bacterial collection (mGBC) of GemPharmatech.</title>
        <authorList>
            <person name="He Y."/>
            <person name="Dong L."/>
            <person name="Wu D."/>
            <person name="Gao X."/>
            <person name="Lin Z."/>
        </authorList>
    </citation>
    <scope>NUCLEOTIDE SEQUENCE [LARGE SCALE GENOMIC DNA]</scope>
    <source>
        <strain evidence="1 2">32-10</strain>
    </source>
</reference>
<proteinExistence type="predicted"/>
<evidence type="ECO:0000313" key="2">
    <source>
        <dbReference type="Proteomes" id="UP001565219"/>
    </source>
</evidence>
<sequence length="92" mass="10747">MLSPFGSPPRQRREYAKENSKLFQKSFAKNKMRPTAKRNRAQRKYKQHYNDVCSPIKSEYPVVVGGLFLKKDLSVYVDTKITRQHLLDTTVS</sequence>
<dbReference type="RefSeq" id="WP_034549087.1">
    <property type="nucleotide sequence ID" value="NZ_JAQEVE010000004.1"/>
</dbReference>
<keyword evidence="2" id="KW-1185">Reference proteome</keyword>
<accession>A0ABV4DEL6</accession>
<comment type="caution">
    <text evidence="1">The sequence shown here is derived from an EMBL/GenBank/DDBJ whole genome shotgun (WGS) entry which is preliminary data.</text>
</comment>
<evidence type="ECO:0000313" key="1">
    <source>
        <dbReference type="EMBL" id="MEY8632945.1"/>
    </source>
</evidence>